<organism evidence="3 4">
    <name type="scientific">Triparma columacea</name>
    <dbReference type="NCBI Taxonomy" id="722753"/>
    <lineage>
        <taxon>Eukaryota</taxon>
        <taxon>Sar</taxon>
        <taxon>Stramenopiles</taxon>
        <taxon>Ochrophyta</taxon>
        <taxon>Bolidophyceae</taxon>
        <taxon>Parmales</taxon>
        <taxon>Triparmaceae</taxon>
        <taxon>Triparma</taxon>
    </lineage>
</organism>
<dbReference type="EMBL" id="BRYA01000003">
    <property type="protein sequence ID" value="GMI30738.1"/>
    <property type="molecule type" value="Genomic_DNA"/>
</dbReference>
<evidence type="ECO:0000259" key="2">
    <source>
        <dbReference type="Pfam" id="PF07699"/>
    </source>
</evidence>
<keyword evidence="1" id="KW-1133">Transmembrane helix</keyword>
<dbReference type="InterPro" id="IPR011641">
    <property type="entry name" value="Tyr-kin_ephrin_A/B_rcpt-like"/>
</dbReference>
<dbReference type="SUPFAM" id="SSF57184">
    <property type="entry name" value="Growth factor receptor domain"/>
    <property type="match status" value="1"/>
</dbReference>
<feature type="transmembrane region" description="Helical" evidence="1">
    <location>
        <begin position="549"/>
        <end position="569"/>
    </location>
</feature>
<comment type="caution">
    <text evidence="3">The sequence shown here is derived from an EMBL/GenBank/DDBJ whole genome shotgun (WGS) entry which is preliminary data.</text>
</comment>
<dbReference type="InterPro" id="IPR009030">
    <property type="entry name" value="Growth_fac_rcpt_cys_sf"/>
</dbReference>
<dbReference type="PANTHER" id="PTHR46967:SF2">
    <property type="entry name" value="SUSHI, VON WILLEBRAND FACTOR TYPE A, EGF AND PENTRAXIN DOMAIN-CONTAINING PROTEIN 1-LIKE"/>
    <property type="match status" value="1"/>
</dbReference>
<proteinExistence type="predicted"/>
<feature type="domain" description="Tyrosine-protein kinase ephrin type A/B receptor-like" evidence="2">
    <location>
        <begin position="115"/>
        <end position="163"/>
    </location>
</feature>
<evidence type="ECO:0000313" key="3">
    <source>
        <dbReference type="EMBL" id="GMI30738.1"/>
    </source>
</evidence>
<dbReference type="Gene3D" id="2.10.50.10">
    <property type="entry name" value="Tumor Necrosis Factor Receptor, subunit A, domain 2"/>
    <property type="match status" value="1"/>
</dbReference>
<dbReference type="Pfam" id="PF07699">
    <property type="entry name" value="Ephrin_rec_like"/>
    <property type="match status" value="1"/>
</dbReference>
<dbReference type="PANTHER" id="PTHR46967">
    <property type="entry name" value="INSULIN-LIKE GROWTH FACTOR BINDING PROTEIN,N-TERMINAL"/>
    <property type="match status" value="1"/>
</dbReference>
<accession>A0A9W7L5E0</accession>
<reference evidence="4" key="1">
    <citation type="journal article" date="2023" name="Commun. Biol.">
        <title>Genome analysis of Parmales, the sister group of diatoms, reveals the evolutionary specialization of diatoms from phago-mixotrophs to photoautotrophs.</title>
        <authorList>
            <person name="Ban H."/>
            <person name="Sato S."/>
            <person name="Yoshikawa S."/>
            <person name="Yamada K."/>
            <person name="Nakamura Y."/>
            <person name="Ichinomiya M."/>
            <person name="Sato N."/>
            <person name="Blanc-Mathieu R."/>
            <person name="Endo H."/>
            <person name="Kuwata A."/>
            <person name="Ogata H."/>
        </authorList>
    </citation>
    <scope>NUCLEOTIDE SEQUENCE [LARGE SCALE GENOMIC DNA]</scope>
</reference>
<keyword evidence="4" id="KW-1185">Reference proteome</keyword>
<gene>
    <name evidence="3" type="ORF">TrCOL_g3216</name>
</gene>
<dbReference type="SMART" id="SM01411">
    <property type="entry name" value="Ephrin_rec_like"/>
    <property type="match status" value="1"/>
</dbReference>
<feature type="transmembrane region" description="Helical" evidence="1">
    <location>
        <begin position="581"/>
        <end position="601"/>
    </location>
</feature>
<name>A0A9W7L5E0_9STRA</name>
<evidence type="ECO:0000313" key="4">
    <source>
        <dbReference type="Proteomes" id="UP001165065"/>
    </source>
</evidence>
<keyword evidence="1" id="KW-0472">Membrane</keyword>
<feature type="transmembrane region" description="Helical" evidence="1">
    <location>
        <begin position="684"/>
        <end position="701"/>
    </location>
</feature>
<evidence type="ECO:0000256" key="1">
    <source>
        <dbReference type="SAM" id="Phobius"/>
    </source>
</evidence>
<dbReference type="AlphaFoldDB" id="A0A9W7L5E0"/>
<sequence>MYIDDGSVVTITGSTFSSNTANANENSGAGIWLHSGAVTLYGSTFENNAPNDLTQNGGSIEVSGCAAGYRGTMGDSLATFGENIIGSLYSYSCSACEEGKMSRVGDAVCTDCSAGKFSASTASISCSDCGVNKYNPFSGSSSCFECPTGRYSSDMTSSSEDSCIYYAPNSLAQVPQTVVAGDVVVIPLTLRQHTNDALLGSTAFGSDWVMTWANTTIISSAYNRSFTNDISSTGTYSSGAEGPQITMQFDAAVTWSVSITNPLNGDHFKGSPYAVQVLPSISEPSKTQIDLPSAITAGDTFEGSVRTFDSFLNPTFSIMDTVIWSLDGSSKVNIAERSPSSHSIKISSGGAVEVSGNYQLYMSLNGVSLQSFGFVVLPAAVSAAACTHNLINMGDKTIDSTTETIWEVLVYPRDIYGNAVADPSIWFTLVTSINGGNEQSAILNQGNEYKYELHISAGATLTLYVTFYFKGTTDQIGDASPVVIRVEPKPVESLVPIYVGVGCTLLLMPLSIWVYKQAASRGIERGKEKRLIAADKLALMIRNRKRGQYFWLAVETIDVMSDFLNFLVVVVGGSGVNSPQFILLLAVALMSCPTGFYGVMIRLRMIHGLTRIIEGDAETMMAYEKAMSHVDGGEITTENYAIRLDFLSLDLTVIELALRGMVLEDIPSTIVNLWFVAKAGDRKFSVLMQLIAALISVFLIGRKSGLISKRTEIINVKRDIEEMMEKEGTEDTGVEGGVSEETGLVTRKLSGKLCTEVFGKQSRSTMRLNSRQGSKLQGIVVEAEGARATKRLTARSGSKLQGIVVEAEGAGGGGGGAVIVPTLPG</sequence>
<protein>
    <recommendedName>
        <fullName evidence="2">Tyrosine-protein kinase ephrin type A/B receptor-like domain-containing protein</fullName>
    </recommendedName>
</protein>
<dbReference type="Proteomes" id="UP001165065">
    <property type="component" value="Unassembled WGS sequence"/>
</dbReference>
<dbReference type="OrthoDB" id="199216at2759"/>
<feature type="transmembrane region" description="Helical" evidence="1">
    <location>
        <begin position="495"/>
        <end position="515"/>
    </location>
</feature>
<keyword evidence="1" id="KW-0812">Transmembrane</keyword>